<dbReference type="GO" id="GO:0034040">
    <property type="term" value="F:ATPase-coupled lipid transmembrane transporter activity"/>
    <property type="evidence" value="ECO:0007669"/>
    <property type="project" value="TreeGrafter"/>
</dbReference>
<comment type="caution">
    <text evidence="10">The sequence shown here is derived from an EMBL/GenBank/DDBJ whole genome shotgun (WGS) entry which is preliminary data.</text>
</comment>
<feature type="domain" description="ABC transporter" evidence="8">
    <location>
        <begin position="316"/>
        <end position="547"/>
    </location>
</feature>
<dbReference type="InterPro" id="IPR003593">
    <property type="entry name" value="AAA+_ATPase"/>
</dbReference>
<dbReference type="GO" id="GO:0016887">
    <property type="term" value="F:ATP hydrolysis activity"/>
    <property type="evidence" value="ECO:0007669"/>
    <property type="project" value="InterPro"/>
</dbReference>
<dbReference type="InterPro" id="IPR003439">
    <property type="entry name" value="ABC_transporter-like_ATP-bd"/>
</dbReference>
<dbReference type="InterPro" id="IPR036640">
    <property type="entry name" value="ABC1_TM_sf"/>
</dbReference>
<evidence type="ECO:0000256" key="2">
    <source>
        <dbReference type="ARBA" id="ARBA00022692"/>
    </source>
</evidence>
<dbReference type="Gene3D" id="3.40.50.300">
    <property type="entry name" value="P-loop containing nucleotide triphosphate hydrolases"/>
    <property type="match status" value="1"/>
</dbReference>
<evidence type="ECO:0000256" key="4">
    <source>
        <dbReference type="ARBA" id="ARBA00022840"/>
    </source>
</evidence>
<feature type="transmembrane region" description="Helical" evidence="7">
    <location>
        <begin position="35"/>
        <end position="59"/>
    </location>
</feature>
<feature type="transmembrane region" description="Helical" evidence="7">
    <location>
        <begin position="141"/>
        <end position="160"/>
    </location>
</feature>
<keyword evidence="2 7" id="KW-0812">Transmembrane</keyword>
<protein>
    <submittedName>
        <fullName evidence="10">ATP-binding cassette subfamily B protein</fullName>
    </submittedName>
</protein>
<evidence type="ECO:0000313" key="10">
    <source>
        <dbReference type="EMBL" id="TWJ12218.1"/>
    </source>
</evidence>
<feature type="transmembrane region" description="Helical" evidence="7">
    <location>
        <begin position="116"/>
        <end position="135"/>
    </location>
</feature>
<feature type="domain" description="ABC transmembrane type-1" evidence="9">
    <location>
        <begin position="2"/>
        <end position="284"/>
    </location>
</feature>
<dbReference type="SMART" id="SM00382">
    <property type="entry name" value="AAA"/>
    <property type="match status" value="1"/>
</dbReference>
<dbReference type="Gene3D" id="1.20.1560.10">
    <property type="entry name" value="ABC transporter type 1, transmembrane domain"/>
    <property type="match status" value="1"/>
</dbReference>
<dbReference type="PANTHER" id="PTHR24221:SF654">
    <property type="entry name" value="ATP-BINDING CASSETTE SUB-FAMILY B MEMBER 6"/>
    <property type="match status" value="1"/>
</dbReference>
<dbReference type="GO" id="GO:0005886">
    <property type="term" value="C:plasma membrane"/>
    <property type="evidence" value="ECO:0007669"/>
    <property type="project" value="UniProtKB-SubCell"/>
</dbReference>
<evidence type="ECO:0000256" key="6">
    <source>
        <dbReference type="ARBA" id="ARBA00023136"/>
    </source>
</evidence>
<evidence type="ECO:0000259" key="8">
    <source>
        <dbReference type="PROSITE" id="PS50893"/>
    </source>
</evidence>
<dbReference type="InterPro" id="IPR011527">
    <property type="entry name" value="ABC1_TM_dom"/>
</dbReference>
<dbReference type="SUPFAM" id="SSF90123">
    <property type="entry name" value="ABC transporter transmembrane region"/>
    <property type="match status" value="1"/>
</dbReference>
<dbReference type="GO" id="GO:0140359">
    <property type="term" value="F:ABC-type transporter activity"/>
    <property type="evidence" value="ECO:0007669"/>
    <property type="project" value="InterPro"/>
</dbReference>
<evidence type="ECO:0000313" key="11">
    <source>
        <dbReference type="Proteomes" id="UP000321617"/>
    </source>
</evidence>
<dbReference type="SUPFAM" id="SSF52540">
    <property type="entry name" value="P-loop containing nucleoside triphosphate hydrolases"/>
    <property type="match status" value="1"/>
</dbReference>
<dbReference type="GO" id="GO:0005524">
    <property type="term" value="F:ATP binding"/>
    <property type="evidence" value="ECO:0007669"/>
    <property type="project" value="UniProtKB-KW"/>
</dbReference>
<evidence type="ECO:0000256" key="1">
    <source>
        <dbReference type="ARBA" id="ARBA00004651"/>
    </source>
</evidence>
<dbReference type="EMBL" id="VLLL01000006">
    <property type="protein sequence ID" value="TWJ12218.1"/>
    <property type="molecule type" value="Genomic_DNA"/>
</dbReference>
<dbReference type="Proteomes" id="UP000321617">
    <property type="component" value="Unassembled WGS sequence"/>
</dbReference>
<keyword evidence="3" id="KW-0547">Nucleotide-binding</keyword>
<sequence length="551" mass="57939">MVALVLIAVATSVVQLTGPGIQGRFVDTVLASGTPAVLAALGAGYIGVAALSALGRIAVQWVGGRLAWRAGNALRQDLLAHCLDQDLSFYDTHSPGELIERIDSDVERLSRFLSELLVMLLLNSLLVIGIGVMLTTVDWRIGAGFALLLVVALFLVRRLVGVAVTALAEVSARSAEVSGFVEERLRALEDLVPNGGVPGVMTGLNDRSDALTRAASRAARHQIKWPALIQHVNTVALVGGLAAAVWLYSRGAIGVGDAYAVMAYLMLMRVPLMVIAGQLNEFDAAMAATRRSRELLAIRPRMSYGTTTLPAGALTVDLEDVHFGYTGRPVLRDVSLAVPAGHRLALVGSTGGGKTTLARLVARVLDPDAGTVRIGGVDARSVDRESLRRAVGYVTQDVRVLAASVRDNVTLYAAAPDQAVLTALEAVGLTGWLDSLPHGLDTRLGVDAGLSAGQEQLLSIARLLLRDPGLVILDEATARLGPEDRAAVASAVETLSRGRTVVVIAHRLDTVADCDSVAVVESGRITERGEYRRLADGDSRLAALIAAGEAL</sequence>
<comment type="subcellular location">
    <subcellularLocation>
        <location evidence="1">Cell membrane</location>
        <topology evidence="1">Multi-pass membrane protein</topology>
    </subcellularLocation>
</comment>
<evidence type="ECO:0000256" key="5">
    <source>
        <dbReference type="ARBA" id="ARBA00022989"/>
    </source>
</evidence>
<dbReference type="PANTHER" id="PTHR24221">
    <property type="entry name" value="ATP-BINDING CASSETTE SUB-FAMILY B"/>
    <property type="match status" value="1"/>
</dbReference>
<proteinExistence type="predicted"/>
<reference evidence="10 11" key="1">
    <citation type="journal article" date="2013" name="Stand. Genomic Sci.">
        <title>Genomic Encyclopedia of Type Strains, Phase I: The one thousand microbial genomes (KMG-I) project.</title>
        <authorList>
            <person name="Kyrpides N.C."/>
            <person name="Woyke T."/>
            <person name="Eisen J.A."/>
            <person name="Garrity G."/>
            <person name="Lilburn T.G."/>
            <person name="Beck B.J."/>
            <person name="Whitman W.B."/>
            <person name="Hugenholtz P."/>
            <person name="Klenk H.P."/>
        </authorList>
    </citation>
    <scope>NUCLEOTIDE SEQUENCE [LARGE SCALE GENOMIC DNA]</scope>
    <source>
        <strain evidence="10 11">DSM 45044</strain>
    </source>
</reference>
<dbReference type="PROSITE" id="PS50929">
    <property type="entry name" value="ABC_TM1F"/>
    <property type="match status" value="1"/>
</dbReference>
<keyword evidence="6 7" id="KW-0472">Membrane</keyword>
<evidence type="ECO:0000259" key="9">
    <source>
        <dbReference type="PROSITE" id="PS50929"/>
    </source>
</evidence>
<dbReference type="OrthoDB" id="9806127at2"/>
<dbReference type="RefSeq" id="WP_147139156.1">
    <property type="nucleotide sequence ID" value="NZ_BAABIJ010000002.1"/>
</dbReference>
<dbReference type="PROSITE" id="PS50893">
    <property type="entry name" value="ABC_TRANSPORTER_2"/>
    <property type="match status" value="1"/>
</dbReference>
<gene>
    <name evidence="10" type="ORF">LX16_2973</name>
</gene>
<evidence type="ECO:0000256" key="7">
    <source>
        <dbReference type="SAM" id="Phobius"/>
    </source>
</evidence>
<dbReference type="Pfam" id="PF00005">
    <property type="entry name" value="ABC_tran"/>
    <property type="match status" value="1"/>
</dbReference>
<keyword evidence="4 10" id="KW-0067">ATP-binding</keyword>
<keyword evidence="11" id="KW-1185">Reference proteome</keyword>
<feature type="transmembrane region" description="Helical" evidence="7">
    <location>
        <begin position="227"/>
        <end position="249"/>
    </location>
</feature>
<dbReference type="Pfam" id="PF00664">
    <property type="entry name" value="ABC_membrane"/>
    <property type="match status" value="1"/>
</dbReference>
<keyword evidence="5 7" id="KW-1133">Transmembrane helix</keyword>
<feature type="transmembrane region" description="Helical" evidence="7">
    <location>
        <begin position="261"/>
        <end position="282"/>
    </location>
</feature>
<dbReference type="InterPro" id="IPR027417">
    <property type="entry name" value="P-loop_NTPase"/>
</dbReference>
<dbReference type="CDD" id="cd07346">
    <property type="entry name" value="ABC_6TM_exporters"/>
    <property type="match status" value="1"/>
</dbReference>
<evidence type="ECO:0000256" key="3">
    <source>
        <dbReference type="ARBA" id="ARBA00022741"/>
    </source>
</evidence>
<organism evidence="10 11">
    <name type="scientific">Stackebrandtia albiflava</name>
    <dbReference type="NCBI Taxonomy" id="406432"/>
    <lineage>
        <taxon>Bacteria</taxon>
        <taxon>Bacillati</taxon>
        <taxon>Actinomycetota</taxon>
        <taxon>Actinomycetes</taxon>
        <taxon>Glycomycetales</taxon>
        <taxon>Glycomycetaceae</taxon>
        <taxon>Stackebrandtia</taxon>
    </lineage>
</organism>
<dbReference type="AlphaFoldDB" id="A0A562V2Y5"/>
<dbReference type="InterPro" id="IPR039421">
    <property type="entry name" value="Type_1_exporter"/>
</dbReference>
<name>A0A562V2Y5_9ACTN</name>
<accession>A0A562V2Y5</accession>